<protein>
    <submittedName>
        <fullName evidence="1">Uncharacterized protein</fullName>
    </submittedName>
</protein>
<keyword evidence="2" id="KW-1185">Reference proteome</keyword>
<evidence type="ECO:0000313" key="1">
    <source>
        <dbReference type="EMBL" id="KAH7998539.1"/>
    </source>
</evidence>
<evidence type="ECO:0000313" key="2">
    <source>
        <dbReference type="Proteomes" id="UP000827872"/>
    </source>
</evidence>
<name>A0ACB8F115_9SAUR</name>
<dbReference type="EMBL" id="CM037625">
    <property type="protein sequence ID" value="KAH7998539.1"/>
    <property type="molecule type" value="Genomic_DNA"/>
</dbReference>
<comment type="caution">
    <text evidence="1">The sequence shown here is derived from an EMBL/GenBank/DDBJ whole genome shotgun (WGS) entry which is preliminary data.</text>
</comment>
<accession>A0ACB8F115</accession>
<gene>
    <name evidence="1" type="ORF">K3G42_017720</name>
</gene>
<reference evidence="1" key="1">
    <citation type="submission" date="2021-08" db="EMBL/GenBank/DDBJ databases">
        <title>The first chromosome-level gecko genome reveals the dynamic sex chromosomes of Neotropical dwarf geckos (Sphaerodactylidae: Sphaerodactylus).</title>
        <authorList>
            <person name="Pinto B.J."/>
            <person name="Keating S.E."/>
            <person name="Gamble T."/>
        </authorList>
    </citation>
    <scope>NUCLEOTIDE SEQUENCE</scope>
    <source>
        <strain evidence="1">TG3544</strain>
    </source>
</reference>
<sequence length="99" mass="10892">MRAEHTDWSWPDIVGTARISRIQTQLEVSWSVWLKTTRLGWPGGLQANEPVLFIKEDDITSPASGAQFLIPAFFPQGQACSLKALQTAKGDLNEGPAIQ</sequence>
<organism evidence="1 2">
    <name type="scientific">Sphaerodactylus townsendi</name>
    <dbReference type="NCBI Taxonomy" id="933632"/>
    <lineage>
        <taxon>Eukaryota</taxon>
        <taxon>Metazoa</taxon>
        <taxon>Chordata</taxon>
        <taxon>Craniata</taxon>
        <taxon>Vertebrata</taxon>
        <taxon>Euteleostomi</taxon>
        <taxon>Lepidosauria</taxon>
        <taxon>Squamata</taxon>
        <taxon>Bifurcata</taxon>
        <taxon>Gekkota</taxon>
        <taxon>Sphaerodactylidae</taxon>
        <taxon>Sphaerodactylus</taxon>
    </lineage>
</organism>
<dbReference type="Proteomes" id="UP000827872">
    <property type="component" value="Linkage Group LG12"/>
</dbReference>
<proteinExistence type="predicted"/>